<proteinExistence type="predicted"/>
<name>A0ACB7TD34_HYAAI</name>
<accession>A0ACB7TD34</accession>
<dbReference type="Proteomes" id="UP000821845">
    <property type="component" value="Chromosome 1"/>
</dbReference>
<organism evidence="1 2">
    <name type="scientific">Hyalomma asiaticum</name>
    <name type="common">Tick</name>
    <dbReference type="NCBI Taxonomy" id="266040"/>
    <lineage>
        <taxon>Eukaryota</taxon>
        <taxon>Metazoa</taxon>
        <taxon>Ecdysozoa</taxon>
        <taxon>Arthropoda</taxon>
        <taxon>Chelicerata</taxon>
        <taxon>Arachnida</taxon>
        <taxon>Acari</taxon>
        <taxon>Parasitiformes</taxon>
        <taxon>Ixodida</taxon>
        <taxon>Ixodoidea</taxon>
        <taxon>Ixodidae</taxon>
        <taxon>Hyalomminae</taxon>
        <taxon>Hyalomma</taxon>
    </lineage>
</organism>
<reference evidence="1" key="1">
    <citation type="submission" date="2020-05" db="EMBL/GenBank/DDBJ databases">
        <title>Large-scale comparative analyses of tick genomes elucidate their genetic diversity and vector capacities.</title>
        <authorList>
            <person name="Jia N."/>
            <person name="Wang J."/>
            <person name="Shi W."/>
            <person name="Du L."/>
            <person name="Sun Y."/>
            <person name="Zhan W."/>
            <person name="Jiang J."/>
            <person name="Wang Q."/>
            <person name="Zhang B."/>
            <person name="Ji P."/>
            <person name="Sakyi L.B."/>
            <person name="Cui X."/>
            <person name="Yuan T."/>
            <person name="Jiang B."/>
            <person name="Yang W."/>
            <person name="Lam T.T.-Y."/>
            <person name="Chang Q."/>
            <person name="Ding S."/>
            <person name="Wang X."/>
            <person name="Zhu J."/>
            <person name="Ruan X."/>
            <person name="Zhao L."/>
            <person name="Wei J."/>
            <person name="Que T."/>
            <person name="Du C."/>
            <person name="Cheng J."/>
            <person name="Dai P."/>
            <person name="Han X."/>
            <person name="Huang E."/>
            <person name="Gao Y."/>
            <person name="Liu J."/>
            <person name="Shao H."/>
            <person name="Ye R."/>
            <person name="Li L."/>
            <person name="Wei W."/>
            <person name="Wang X."/>
            <person name="Wang C."/>
            <person name="Yang T."/>
            <person name="Huo Q."/>
            <person name="Li W."/>
            <person name="Guo W."/>
            <person name="Chen H."/>
            <person name="Zhou L."/>
            <person name="Ni X."/>
            <person name="Tian J."/>
            <person name="Zhou Y."/>
            <person name="Sheng Y."/>
            <person name="Liu T."/>
            <person name="Pan Y."/>
            <person name="Xia L."/>
            <person name="Li J."/>
            <person name="Zhao F."/>
            <person name="Cao W."/>
        </authorList>
    </citation>
    <scope>NUCLEOTIDE SEQUENCE</scope>
    <source>
        <strain evidence="1">Hyas-2018</strain>
    </source>
</reference>
<sequence length="924" mass="105238">MPKNCCVPLCKSNASRNPELCYHELPSKENLRNAWLRNISREGTDKGSHWQPSSRTVVCSLHFTADDYKVGMKRKLLLPTAVPTQFPSYPTYMLPSRSKERKTHIRVPRGERTEANMSGKPVSVTEERKTKRLRLEEFDAESADSECQSQGRSISPCQPQENIGSGESTGYQEHLQSGLKHEEFQTTFDIVGYIADTKRNAHRLEVKVQRLNERLQELQKNCDEFREKVEQYGKNRAVQALKALSTAAQEGDRTANFVMEQIINFDKTRPTWQEPTLRECVLWKATSCKSYDHVRGRKLLKLPCRSTLQKFVGSSTGETGVTSLIRERLRVERQGLRSEKEPYCSLIIDEMSIQQKVIYDRQVDRIFGLVDIDCERQAGGATEIANRLLCFVLRGLSTAYVIPVGYFFTRNIKHDWLRSLTLNVLKAVEEAGFFVVRIVTDNHQTNNAMFRGMSDDNTLKHVVPYPVRENDPLFLSFDPNHLIKNLRTNLLERETFDGTEKIRGGSFLKALYEIQQNLLVKPARLLSRSHVEPNNLEKMKVSRATLVFSPAVISSLEFLQKNPKAHERASEFRDCGSTITFMKTVGKWYDLHDISGWISRQRPFVTSEDDRLPWLEVDFIGYLEDIKLESAKCRAKSLTKETFKYALTRALNSDPVESLFSCFRQFNGGNDRVDARTAVFTAEKLLKVRLVSRVLLVQNVKVSEYVQVGILEAARSGNAPSSSECQTALKFTGTLHGARVPAIPDEALAVLWKIQHVMKYGEVPVQFDFTALVYLAGYLAFVCEEKVTCPACKLQLKGKTSREGAYQFVFSLDQGGLSYPRPEVVWLCKLICTFAEKALRSAEIRRCGHICKLLSSAVLPHLTSCPLMWCSACRDPYHCEELCELFIKKLLRPLLANWAGDLNSSLDNILRLSRKPLSRKVLRL</sequence>
<evidence type="ECO:0000313" key="1">
    <source>
        <dbReference type="EMBL" id="KAH6944043.1"/>
    </source>
</evidence>
<comment type="caution">
    <text evidence="1">The sequence shown here is derived from an EMBL/GenBank/DDBJ whole genome shotgun (WGS) entry which is preliminary data.</text>
</comment>
<protein>
    <submittedName>
        <fullName evidence="1">Uncharacterized protein</fullName>
    </submittedName>
</protein>
<keyword evidence="2" id="KW-1185">Reference proteome</keyword>
<evidence type="ECO:0000313" key="2">
    <source>
        <dbReference type="Proteomes" id="UP000821845"/>
    </source>
</evidence>
<dbReference type="EMBL" id="CM023481">
    <property type="protein sequence ID" value="KAH6944043.1"/>
    <property type="molecule type" value="Genomic_DNA"/>
</dbReference>
<gene>
    <name evidence="1" type="ORF">HPB50_001353</name>
</gene>